<reference evidence="2 3" key="1">
    <citation type="journal article" date="2015" name="Genome Announc.">
        <title>Genome Sequence of 'Candidatus Thioglobus autotrophica' Strain EF1, a Chemoautotroph from the SUP05 Clade of Marine Gammaproteobacteria.</title>
        <authorList>
            <person name="Shah V."/>
            <person name="Morris R.M."/>
        </authorList>
    </citation>
    <scope>NUCLEOTIDE SEQUENCE [LARGE SCALE GENOMIC DNA]</scope>
    <source>
        <strain evidence="2 3">EF1</strain>
    </source>
</reference>
<keyword evidence="3" id="KW-1185">Reference proteome</keyword>
<evidence type="ECO:0000313" key="3">
    <source>
        <dbReference type="Proteomes" id="UP000058020"/>
    </source>
</evidence>
<protein>
    <submittedName>
        <fullName evidence="2">Uncharacterized protein</fullName>
    </submittedName>
</protein>
<reference evidence="2" key="2">
    <citation type="journal article" date="2016" name="ISME J.">
        <title>Cultivation of a chemoautotroph from the SUP05 clade of marine bacteria that produces nitrite and consumes ammonium.</title>
        <authorList>
            <person name="Shah V."/>
            <person name="Chang B.X."/>
            <person name="Morris R.M."/>
        </authorList>
    </citation>
    <scope>NUCLEOTIDE SEQUENCE</scope>
    <source>
        <strain evidence="2">EF1</strain>
    </source>
</reference>
<organism evidence="2 3">
    <name type="scientific">Candidatus Thioglobus autotrophicus</name>
    <dbReference type="NCBI Taxonomy" id="1705394"/>
    <lineage>
        <taxon>Bacteria</taxon>
        <taxon>Pseudomonadati</taxon>
        <taxon>Pseudomonadota</taxon>
        <taxon>Gammaproteobacteria</taxon>
        <taxon>Candidatus Pseudothioglobaceae</taxon>
        <taxon>Candidatus Thioglobus</taxon>
    </lineage>
</organism>
<gene>
    <name evidence="1" type="ORF">SP60_02815</name>
    <name evidence="2" type="ORF">SP60_02900</name>
</gene>
<proteinExistence type="predicted"/>
<dbReference type="STRING" id="1705394.SP60_02815"/>
<dbReference type="Proteomes" id="UP000058020">
    <property type="component" value="Chromosome"/>
</dbReference>
<name>A0A0M5LEM7_9GAMM</name>
<evidence type="ECO:0000313" key="1">
    <source>
        <dbReference type="EMBL" id="ALE52257.1"/>
    </source>
</evidence>
<dbReference type="EMBL" id="CP010552">
    <property type="protein sequence ID" value="ALE52266.1"/>
    <property type="molecule type" value="Genomic_DNA"/>
</dbReference>
<dbReference type="RefSeq" id="WP_053951199.1">
    <property type="nucleotide sequence ID" value="NZ_CP010552.1"/>
</dbReference>
<sequence length="176" mass="20241">MTTKIEKPIIYSKEAPRQIIFEDYKSLNGELPILGGWGYTKEDAVIIDKNDPTASKGLPFDGVDIEYTFVEKRIYEELIVFSLLGEPHAGIGWKQLSQKLETHNERDYDILTYEVTALPKSDWHELKEDLKSGGPSGVDAYEEKRREKLISYTTEYWFDITSFFGASSKVDDKEPF</sequence>
<evidence type="ECO:0000313" key="2">
    <source>
        <dbReference type="EMBL" id="ALE52266.1"/>
    </source>
</evidence>
<dbReference type="KEGG" id="tho:SP60_02900"/>
<dbReference type="AlphaFoldDB" id="A0A0M5LEM7"/>
<dbReference type="OrthoDB" id="5372782at2"/>
<dbReference type="KEGG" id="tho:SP60_02815"/>
<dbReference type="EMBL" id="CP010552">
    <property type="protein sequence ID" value="ALE52257.1"/>
    <property type="molecule type" value="Genomic_DNA"/>
</dbReference>
<accession>A0A0M5LEM7</accession>